<evidence type="ECO:0000313" key="1">
    <source>
        <dbReference type="EMBL" id="TXC62145.1"/>
    </source>
</evidence>
<proteinExistence type="predicted"/>
<dbReference type="EMBL" id="VOPW01000002">
    <property type="protein sequence ID" value="TXC62145.1"/>
    <property type="molecule type" value="Genomic_DNA"/>
</dbReference>
<reference evidence="1 2" key="1">
    <citation type="submission" date="2019-08" db="EMBL/GenBank/DDBJ databases">
        <authorList>
            <person name="Khan S.A."/>
            <person name="Jeon C.O."/>
            <person name="Jeong S.E."/>
        </authorList>
    </citation>
    <scope>NUCLEOTIDE SEQUENCE [LARGE SCALE GENOMIC DNA]</scope>
    <source>
        <strain evidence="2">IMCC1728</strain>
    </source>
</reference>
<evidence type="ECO:0000313" key="2">
    <source>
        <dbReference type="Proteomes" id="UP000321832"/>
    </source>
</evidence>
<sequence length="133" mass="14897">MTVMVLTSGRMTATGRKIYEVMLHISQVRLDAMNAMPPADYMFEAPLAAMLRSSGASENDRTDAKRYLKEMRDFTVDWESTAPGDGVKWQGFSMLSEVIIELRNGENWVRWSFPPTIIAALRDPASGHGSILK</sequence>
<dbReference type="Proteomes" id="UP000321832">
    <property type="component" value="Unassembled WGS sequence"/>
</dbReference>
<keyword evidence="2" id="KW-1185">Reference proteome</keyword>
<gene>
    <name evidence="1" type="ORF">FSC37_22580</name>
</gene>
<organism evidence="1 2">
    <name type="scientific">Piscinibacter aquaticus</name>
    <dbReference type="NCBI Taxonomy" id="392597"/>
    <lineage>
        <taxon>Bacteria</taxon>
        <taxon>Pseudomonadati</taxon>
        <taxon>Pseudomonadota</taxon>
        <taxon>Betaproteobacteria</taxon>
        <taxon>Burkholderiales</taxon>
        <taxon>Sphaerotilaceae</taxon>
        <taxon>Piscinibacter</taxon>
    </lineage>
</organism>
<name>A0A5C6TQA9_9BURK</name>
<protein>
    <submittedName>
        <fullName evidence="1">Uncharacterized protein</fullName>
    </submittedName>
</protein>
<dbReference type="AlphaFoldDB" id="A0A5C6TQA9"/>
<accession>A0A5C6TQA9</accession>
<comment type="caution">
    <text evidence="1">The sequence shown here is derived from an EMBL/GenBank/DDBJ whole genome shotgun (WGS) entry which is preliminary data.</text>
</comment>